<sequence>MLVKHQILHTLPQIHTNSTDTKGPTKSPSEVVTKEVEKVLVHPLTIIQTTEHSSENQENEGIKATTLARNHSDVMSLDNSAQTYNPARISSSKMGVTLPQTHPTNQTAPSSGLISTVNTEILTTTATNNEITTGKQDTGGMTREGKTSTTQPGKTHATKPKEGNIMQPTKAETSKPPGTQNEGEARTKQGRHKGSKSNPGPIVASVITGVLVLMLIMIVMILVRNHRRKKKQIINSDWAGPSPFLEGSIEPNLPSEPFHQNKSKRISLHSFLPQQLSNRLAMLPEDNLHMVDVSGGCTFGRNVEDDVLAEAGKAEMEKEQIQTHHTDQSQPAASPPSDISAAETANTPTVPAISLSIQQTPHSDETIPFTPLGNTTVAPPHFEDVDLDRALEPTAESETLPTPPPPPQSQ</sequence>
<feature type="transmembrane region" description="Helical" evidence="2">
    <location>
        <begin position="202"/>
        <end position="223"/>
    </location>
</feature>
<proteinExistence type="predicted"/>
<feature type="compositionally biased region" description="Basic and acidic residues" evidence="1">
    <location>
        <begin position="381"/>
        <end position="391"/>
    </location>
</feature>
<reference evidence="4" key="2">
    <citation type="journal article" date="2017" name="Sci. Adv.">
        <title>A tail of two voltages: Proteomic comparison of the three electric organs of the electric eel.</title>
        <authorList>
            <person name="Traeger L.L."/>
            <person name="Sabat G."/>
            <person name="Barrett-Wilt G.A."/>
            <person name="Wells G.B."/>
            <person name="Sussman M.R."/>
        </authorList>
    </citation>
    <scope>NUCLEOTIDE SEQUENCE [LARGE SCALE GENOMIC DNA]</scope>
</reference>
<reference evidence="3" key="5">
    <citation type="submission" date="2025-09" db="UniProtKB">
        <authorList>
            <consortium name="Ensembl"/>
        </authorList>
    </citation>
    <scope>IDENTIFICATION</scope>
</reference>
<accession>A0A4W4FPI7</accession>
<reference evidence="4" key="1">
    <citation type="journal article" date="2014" name="Science">
        <title>Nonhuman genetics. Genomic basis for the convergent evolution of electric organs.</title>
        <authorList>
            <person name="Gallant J.R."/>
            <person name="Traeger L.L."/>
            <person name="Volkening J.D."/>
            <person name="Moffett H."/>
            <person name="Chen P.H."/>
            <person name="Novina C.D."/>
            <person name="Phillips G.N.Jr."/>
            <person name="Anand R."/>
            <person name="Wells G.B."/>
            <person name="Pinch M."/>
            <person name="Guth R."/>
            <person name="Unguez G.A."/>
            <person name="Albert J.S."/>
            <person name="Zakon H.H."/>
            <person name="Samanta M.P."/>
            <person name="Sussman M.R."/>
        </authorList>
    </citation>
    <scope>NUCLEOTIDE SEQUENCE [LARGE SCALE GENOMIC DNA]</scope>
</reference>
<keyword evidence="2" id="KW-0472">Membrane</keyword>
<evidence type="ECO:0000256" key="1">
    <source>
        <dbReference type="SAM" id="MobiDB-lite"/>
    </source>
</evidence>
<reference evidence="3" key="3">
    <citation type="submission" date="2020-05" db="EMBL/GenBank/DDBJ databases">
        <title>Electrophorus electricus (electric eel) genome, fEleEle1, primary haplotype.</title>
        <authorList>
            <person name="Myers G."/>
            <person name="Meyer A."/>
            <person name="Fedrigo O."/>
            <person name="Formenti G."/>
            <person name="Rhie A."/>
            <person name="Tracey A."/>
            <person name="Sims Y."/>
            <person name="Jarvis E.D."/>
        </authorList>
    </citation>
    <scope>NUCLEOTIDE SEQUENCE [LARGE SCALE GENOMIC DNA]</scope>
</reference>
<feature type="compositionally biased region" description="Polar residues" evidence="1">
    <location>
        <begin position="13"/>
        <end position="28"/>
    </location>
</feature>
<dbReference type="Ensembl" id="ENSEEET00000026151.2">
    <property type="protein sequence ID" value="ENSEEEP00000025854.2"/>
    <property type="gene ID" value="ENSEEEG00000012530.2"/>
</dbReference>
<evidence type="ECO:0000313" key="4">
    <source>
        <dbReference type="Proteomes" id="UP000314983"/>
    </source>
</evidence>
<feature type="region of interest" description="Disordered" evidence="1">
    <location>
        <begin position="358"/>
        <end position="410"/>
    </location>
</feature>
<organism evidence="3 4">
    <name type="scientific">Electrophorus electricus</name>
    <name type="common">Electric eel</name>
    <name type="synonym">Gymnotus electricus</name>
    <dbReference type="NCBI Taxonomy" id="8005"/>
    <lineage>
        <taxon>Eukaryota</taxon>
        <taxon>Metazoa</taxon>
        <taxon>Chordata</taxon>
        <taxon>Craniata</taxon>
        <taxon>Vertebrata</taxon>
        <taxon>Euteleostomi</taxon>
        <taxon>Actinopterygii</taxon>
        <taxon>Neopterygii</taxon>
        <taxon>Teleostei</taxon>
        <taxon>Ostariophysi</taxon>
        <taxon>Gymnotiformes</taxon>
        <taxon>Gymnotoidei</taxon>
        <taxon>Gymnotidae</taxon>
        <taxon>Electrophorus</taxon>
    </lineage>
</organism>
<feature type="compositionally biased region" description="Low complexity" evidence="1">
    <location>
        <begin position="328"/>
        <end position="342"/>
    </location>
</feature>
<feature type="region of interest" description="Disordered" evidence="1">
    <location>
        <begin position="314"/>
        <end position="343"/>
    </location>
</feature>
<reference evidence="3" key="4">
    <citation type="submission" date="2025-08" db="UniProtKB">
        <authorList>
            <consortium name="Ensembl"/>
        </authorList>
    </citation>
    <scope>IDENTIFICATION</scope>
</reference>
<feature type="compositionally biased region" description="Polar residues" evidence="1">
    <location>
        <begin position="166"/>
        <end position="182"/>
    </location>
</feature>
<evidence type="ECO:0000256" key="2">
    <source>
        <dbReference type="SAM" id="Phobius"/>
    </source>
</evidence>
<keyword evidence="4" id="KW-1185">Reference proteome</keyword>
<dbReference type="AlphaFoldDB" id="A0A4W4FPI7"/>
<dbReference type="GeneTree" id="ENSGT00990000204401"/>
<keyword evidence="2" id="KW-1133">Transmembrane helix</keyword>
<feature type="compositionally biased region" description="Pro residues" evidence="1">
    <location>
        <begin position="401"/>
        <end position="410"/>
    </location>
</feature>
<feature type="region of interest" description="Disordered" evidence="1">
    <location>
        <begin position="9"/>
        <end position="30"/>
    </location>
</feature>
<protein>
    <submittedName>
        <fullName evidence="3">Uncharacterized protein</fullName>
    </submittedName>
</protein>
<feature type="region of interest" description="Disordered" evidence="1">
    <location>
        <begin position="125"/>
        <end position="201"/>
    </location>
</feature>
<keyword evidence="2" id="KW-0812">Transmembrane</keyword>
<dbReference type="Proteomes" id="UP000314983">
    <property type="component" value="Chromosome 15"/>
</dbReference>
<name>A0A4W4FPI7_ELEEL</name>
<evidence type="ECO:0000313" key="3">
    <source>
        <dbReference type="Ensembl" id="ENSEEEP00000025854.2"/>
    </source>
</evidence>
<feature type="compositionally biased region" description="Basic and acidic residues" evidence="1">
    <location>
        <begin position="314"/>
        <end position="327"/>
    </location>
</feature>